<dbReference type="EMBL" id="SEYY01020083">
    <property type="protein sequence ID" value="KAB7497620.1"/>
    <property type="molecule type" value="Genomic_DNA"/>
</dbReference>
<dbReference type="GO" id="GO:0010997">
    <property type="term" value="F:anaphase-promoting complex binding"/>
    <property type="evidence" value="ECO:0007669"/>
    <property type="project" value="TreeGrafter"/>
</dbReference>
<accession>A0A5N5SY78</accession>
<feature type="region of interest" description="Disordered" evidence="4">
    <location>
        <begin position="285"/>
        <end position="317"/>
    </location>
</feature>
<feature type="compositionally biased region" description="Basic and acidic residues" evidence="4">
    <location>
        <begin position="299"/>
        <end position="317"/>
    </location>
</feature>
<keyword evidence="2" id="KW-0597">Phosphoprotein</keyword>
<dbReference type="PANTHER" id="PTHR14396:SF10">
    <property type="entry name" value="CLASPIN"/>
    <property type="match status" value="1"/>
</dbReference>
<evidence type="ECO:0000256" key="3">
    <source>
        <dbReference type="ARBA" id="ARBA00023242"/>
    </source>
</evidence>
<evidence type="ECO:0000313" key="5">
    <source>
        <dbReference type="EMBL" id="KAB7497620.1"/>
    </source>
</evidence>
<evidence type="ECO:0000256" key="4">
    <source>
        <dbReference type="SAM" id="MobiDB-lite"/>
    </source>
</evidence>
<dbReference type="InterPro" id="IPR024146">
    <property type="entry name" value="Claspin"/>
</dbReference>
<keyword evidence="6" id="KW-1185">Reference proteome</keyword>
<feature type="region of interest" description="Disordered" evidence="4">
    <location>
        <begin position="462"/>
        <end position="484"/>
    </location>
</feature>
<name>A0A5N5SY78_9CRUS</name>
<dbReference type="Proteomes" id="UP000326759">
    <property type="component" value="Unassembled WGS sequence"/>
</dbReference>
<reference evidence="5 6" key="1">
    <citation type="journal article" date="2019" name="PLoS Biol.">
        <title>Sex chromosomes control vertical transmission of feminizing Wolbachia symbionts in an isopod.</title>
        <authorList>
            <person name="Becking T."/>
            <person name="Chebbi M.A."/>
            <person name="Giraud I."/>
            <person name="Moumen B."/>
            <person name="Laverre T."/>
            <person name="Caubet Y."/>
            <person name="Peccoud J."/>
            <person name="Gilbert C."/>
            <person name="Cordaux R."/>
        </authorList>
    </citation>
    <scope>NUCLEOTIDE SEQUENCE [LARGE SCALE GENOMIC DNA]</scope>
    <source>
        <strain evidence="5">ANa2</strain>
        <tissue evidence="5">Whole body excluding digestive tract and cuticle</tissue>
    </source>
</reference>
<evidence type="ECO:0008006" key="7">
    <source>
        <dbReference type="Google" id="ProtNLM"/>
    </source>
</evidence>
<evidence type="ECO:0000256" key="2">
    <source>
        <dbReference type="ARBA" id="ARBA00022553"/>
    </source>
</evidence>
<proteinExistence type="predicted"/>
<organism evidence="5 6">
    <name type="scientific">Armadillidium nasatum</name>
    <dbReference type="NCBI Taxonomy" id="96803"/>
    <lineage>
        <taxon>Eukaryota</taxon>
        <taxon>Metazoa</taxon>
        <taxon>Ecdysozoa</taxon>
        <taxon>Arthropoda</taxon>
        <taxon>Crustacea</taxon>
        <taxon>Multicrustacea</taxon>
        <taxon>Malacostraca</taxon>
        <taxon>Eumalacostraca</taxon>
        <taxon>Peracarida</taxon>
        <taxon>Isopoda</taxon>
        <taxon>Oniscidea</taxon>
        <taxon>Crinocheta</taxon>
        <taxon>Armadillidiidae</taxon>
        <taxon>Armadillidium</taxon>
    </lineage>
</organism>
<evidence type="ECO:0000256" key="1">
    <source>
        <dbReference type="ARBA" id="ARBA00004123"/>
    </source>
</evidence>
<feature type="region of interest" description="Disordered" evidence="4">
    <location>
        <begin position="618"/>
        <end position="639"/>
    </location>
</feature>
<sequence>MIEDQNIDGKSLNENMSAVEDTLVAEIPLDHEKINISSDNDDVINNKSSDTIFSNNCISEIGVDQENDEDEDDFLIKSRIRNKIILSDDESDEEFNDRNTEKTNDSDDDDLDALENGMDKTKTRIRRISNSDIEENFNSIESPEKNLPIKVQYRSDIFDTEESDEETRCNTPEDIEEETSNIPEDNQEYVGGKKESTKTKKTKKEKKVTDKKRRENLLEIHSTTQKMVRESEIVLPYHRPKQRTLMEFLNRKKNVPQIANRRSLKMSMKDINYLKEIEERRKEVDKFYKSDDDDDGEENEKMENESSERKDSNEENSDKNLYKKIGLEVCDIESTSEDKVLDYKNGNILGDENEKVLDENELPDLNPTEEKKENDLDKEQLNEIRNDSDDVNSDTTEKISSCILSELELHTNNTEQDVEELATLKTAAAVEENNSNDYDSEDDFKLHLDTEDFDNDSNFCPESEMKDLSSGVKNSSSGELKEKSNTISTPKFNLLASKFPQLDLNNLKNITPKLSEGKDSYIDLEEEEDFVQKRGINMLLNRFIEHTKKKKTSNNAKKVSLGIVSKEVNSEGNEKLVHSNIIVDINEENETPSTMTTPGARLSILKASLRAKLLEQREKERQRRVKEKEFLDSEKVIQG</sequence>
<gene>
    <name evidence="5" type="ORF">Anas_13842</name>
</gene>
<feature type="region of interest" description="Disordered" evidence="4">
    <location>
        <begin position="352"/>
        <end position="395"/>
    </location>
</feature>
<keyword evidence="3" id="KW-0539">Nucleus</keyword>
<feature type="region of interest" description="Disordered" evidence="4">
    <location>
        <begin position="160"/>
        <end position="213"/>
    </location>
</feature>
<dbReference type="GO" id="GO:0007095">
    <property type="term" value="P:mitotic G2 DNA damage checkpoint signaling"/>
    <property type="evidence" value="ECO:0007669"/>
    <property type="project" value="TreeGrafter"/>
</dbReference>
<dbReference type="GO" id="GO:0033314">
    <property type="term" value="P:mitotic DNA replication checkpoint signaling"/>
    <property type="evidence" value="ECO:0007669"/>
    <property type="project" value="TreeGrafter"/>
</dbReference>
<feature type="region of interest" description="Disordered" evidence="4">
    <location>
        <begin position="90"/>
        <end position="117"/>
    </location>
</feature>
<evidence type="ECO:0000313" key="6">
    <source>
        <dbReference type="Proteomes" id="UP000326759"/>
    </source>
</evidence>
<dbReference type="PANTHER" id="PTHR14396">
    <property type="entry name" value="CLASPIN"/>
    <property type="match status" value="1"/>
</dbReference>
<feature type="compositionally biased region" description="Basic and acidic residues" evidence="4">
    <location>
        <begin position="96"/>
        <end position="105"/>
    </location>
</feature>
<dbReference type="AlphaFoldDB" id="A0A5N5SY78"/>
<feature type="compositionally biased region" description="Basic and acidic residues" evidence="4">
    <location>
        <begin position="368"/>
        <end position="388"/>
    </location>
</feature>
<comment type="caution">
    <text evidence="5">The sequence shown here is derived from an EMBL/GenBank/DDBJ whole genome shotgun (WGS) entry which is preliminary data.</text>
</comment>
<protein>
    <recommendedName>
        <fullName evidence="7">Claspin</fullName>
    </recommendedName>
</protein>
<feature type="compositionally biased region" description="Basic residues" evidence="4">
    <location>
        <begin position="199"/>
        <end position="211"/>
    </location>
</feature>
<dbReference type="OrthoDB" id="6366884at2759"/>
<dbReference type="GO" id="GO:0005634">
    <property type="term" value="C:nucleus"/>
    <property type="evidence" value="ECO:0007669"/>
    <property type="project" value="UniProtKB-SubCell"/>
</dbReference>
<comment type="subcellular location">
    <subcellularLocation>
        <location evidence="1">Nucleus</location>
    </subcellularLocation>
</comment>
<feature type="non-terminal residue" evidence="5">
    <location>
        <position position="639"/>
    </location>
</feature>